<accession>A0AAP7YSS8</accession>
<dbReference type="EMBL" id="LNJK01000005">
    <property type="protein sequence ID" value="OWT15448.1"/>
    <property type="molecule type" value="Genomic_DNA"/>
</dbReference>
<organism evidence="1 2">
    <name type="scientific">Staphylococcus aureus</name>
    <dbReference type="NCBI Taxonomy" id="1280"/>
    <lineage>
        <taxon>Bacteria</taxon>
        <taxon>Bacillati</taxon>
        <taxon>Bacillota</taxon>
        <taxon>Bacilli</taxon>
        <taxon>Bacillales</taxon>
        <taxon>Staphylococcaceae</taxon>
        <taxon>Staphylococcus</taxon>
    </lineage>
</organism>
<evidence type="ECO:0000313" key="2">
    <source>
        <dbReference type="Proteomes" id="UP000197894"/>
    </source>
</evidence>
<comment type="caution">
    <text evidence="1">The sequence shown here is derived from an EMBL/GenBank/DDBJ whole genome shotgun (WGS) entry which is preliminary data.</text>
</comment>
<name>A0AAP7YSS8_STAAU</name>
<dbReference type="Proteomes" id="UP000197894">
    <property type="component" value="Unassembled WGS sequence"/>
</dbReference>
<protein>
    <submittedName>
        <fullName evidence="1">Integrase</fullName>
    </submittedName>
</protein>
<evidence type="ECO:0000313" key="1">
    <source>
        <dbReference type="EMBL" id="OWT15448.1"/>
    </source>
</evidence>
<reference evidence="1 2" key="1">
    <citation type="journal article" date="2017" name="BMC Genomics">
        <title>Prophages and adaptation of Staphylococcus aureus ST398 to the human clinic.</title>
        <authorList>
            <consortium name="Regional Infection Control Group of the Centre Region"/>
            <person name="Diene S.M."/>
            <person name="Corvaglia A.R."/>
            <person name="Francois P."/>
            <person name="van der Mee-Marquet N."/>
        </authorList>
    </citation>
    <scope>NUCLEOTIDE SEQUENCE [LARGE SCALE GENOMIC DNA]</scope>
    <source>
        <strain evidence="1 2">SA13-246</strain>
    </source>
</reference>
<sequence length="41" mass="4820">MIQSMPHVSKCNDKGHMKGVWDKIKSEIFRGNKHFKFNSVE</sequence>
<proteinExistence type="predicted"/>
<gene>
    <name evidence="1" type="ORF">AS572_08920</name>
</gene>
<dbReference type="AlphaFoldDB" id="A0AAP7YSS8"/>